<evidence type="ECO:0000256" key="1">
    <source>
        <dbReference type="PIRNR" id="PIRNR016080"/>
    </source>
</evidence>
<reference evidence="3 4" key="2">
    <citation type="journal article" date="2013" name="Biotechnol. Biofuels">
        <title>Global transcriptome analysis of Clostridium thermocellum ATCC 27405 during growth on dilute acid pretreated Populus and switchgrass.</title>
        <authorList>
            <person name="Wilson C.M."/>
            <person name="Rodriguez M.Jr."/>
            <person name="Johnson C.M."/>
            <person name="Martin S.L."/>
            <person name="Chu T.M."/>
            <person name="Wolfinger R.D."/>
            <person name="Hauser L.J."/>
            <person name="Land M.L."/>
            <person name="Klingeman D.M."/>
            <person name="Syed M.H."/>
            <person name="Ragauskas A.J."/>
            <person name="Tschaplinski T.J."/>
            <person name="Mielenz J.R."/>
            <person name="Brown S.D."/>
        </authorList>
    </citation>
    <scope>NUCLEOTIDE SEQUENCE [LARGE SCALE GENOMIC DNA]</scope>
    <source>
        <strain evidence="4">ATCC 27405 / DSM 1237 / JCM 9322 / NBRC 103400 / NCIMB 10682 / NRRL B-4536 / VPI 7372</strain>
    </source>
</reference>
<dbReference type="KEGG" id="cth:Cthe_1512"/>
<keyword evidence="1 3" id="KW-0378">Hydrolase</keyword>
<organism evidence="3 4">
    <name type="scientific">Acetivibrio thermocellus (strain ATCC 27405 / DSM 1237 / JCM 9322 / NBRC 103400 / NCIMB 10682 / NRRL B-4536 / VPI 7372)</name>
    <name type="common">Clostridium thermocellum</name>
    <dbReference type="NCBI Taxonomy" id="203119"/>
    <lineage>
        <taxon>Bacteria</taxon>
        <taxon>Bacillati</taxon>
        <taxon>Bacillota</taxon>
        <taxon>Clostridia</taxon>
        <taxon>Eubacteriales</taxon>
        <taxon>Oscillospiraceae</taxon>
        <taxon>Acetivibrio</taxon>
    </lineage>
</organism>
<dbReference type="GO" id="GO:0003677">
    <property type="term" value="F:DNA binding"/>
    <property type="evidence" value="ECO:0007669"/>
    <property type="project" value="UniProtKB-UniRule"/>
</dbReference>
<reference evidence="4" key="1">
    <citation type="submission" date="2007-02" db="EMBL/GenBank/DDBJ databases">
        <title>Complete sequence of Clostridium thermocellum ATCC 27405.</title>
        <authorList>
            <consortium name="US DOE Joint Genome Institute"/>
            <person name="Copeland A."/>
            <person name="Lucas S."/>
            <person name="Lapidus A."/>
            <person name="Barry K."/>
            <person name="Detter J.C."/>
            <person name="Glavina del Rio T."/>
            <person name="Hammon N."/>
            <person name="Israni S."/>
            <person name="Dalin E."/>
            <person name="Tice H."/>
            <person name="Pitluck S."/>
            <person name="Chertkov O."/>
            <person name="Brettin T."/>
            <person name="Bruce D."/>
            <person name="Han C."/>
            <person name="Tapia R."/>
            <person name="Gilna P."/>
            <person name="Schmutz J."/>
            <person name="Larimer F."/>
            <person name="Land M."/>
            <person name="Hauser L."/>
            <person name="Kyrpides N."/>
            <person name="Mikhailova N."/>
            <person name="Wu J.H.D."/>
            <person name="Newcomb M."/>
            <person name="Richardson P."/>
        </authorList>
    </citation>
    <scope>NUCLEOTIDE SEQUENCE [LARGE SCALE GENOMIC DNA]</scope>
    <source>
        <strain evidence="4">ATCC 27405 / DSM 1237 / JCM 9322 / NBRC 103400 / NCIMB 10682 / NRRL B-4536 / VPI 7372</strain>
    </source>
</reference>
<dbReference type="InterPro" id="IPR021191">
    <property type="entry name" value="Restrct_endonuc_II_DpnII"/>
</dbReference>
<comment type="function">
    <text evidence="1">A P subtype restriction enzyme that recognizes the double-stranded unmethylated sequence 5'-GATC-3'.</text>
</comment>
<comment type="catalytic activity">
    <reaction evidence="1">
        <text>Endonucleolytic cleavage of DNA to give specific double-stranded fragments with terminal 5'-phosphates.</text>
        <dbReference type="EC" id="3.1.21.4"/>
    </reaction>
</comment>
<keyword evidence="1" id="KW-0540">Nuclease</keyword>
<dbReference type="eggNOG" id="ENOG502Z7V5">
    <property type="taxonomic scope" value="Bacteria"/>
</dbReference>
<dbReference type="GeneID" id="35805849"/>
<sequence length="310" mass="35620">MKYSEIFKKRLGCKNTDEVFNYLLSHMKETIKGWDFFVAWEKVMNKVGSVEVVLNILNYLVGKENVVEEFKMLLGRYPEIAEVLPALLALREKSIKVVEPLADNVFNYKEYVFRKKKKYNPEEIEMLAEFAEKTGLLAMFEKKNIKSVVDYAIGVEVGLDTNARKNRSGTAMEMITELFVKKICSMNNYRYLSQATSHKIKTSFGYNVSVDKSERSFDFAIDNGHKLYLVETNYYGGGGSKLKSVAGEFTTLFSFIKKETPEHGFIWITDGKGWETAKKPLRESFDKVDYVLNLDMVQKGILEDIILQGL</sequence>
<dbReference type="EMBL" id="CP000568">
    <property type="protein sequence ID" value="ABN52740.1"/>
    <property type="molecule type" value="Genomic_DNA"/>
</dbReference>
<accession>A3DFL1</accession>
<evidence type="ECO:0000259" key="2">
    <source>
        <dbReference type="Pfam" id="PF04556"/>
    </source>
</evidence>
<dbReference type="HOGENOM" id="CLU_089327_0_0_9"/>
<dbReference type="EC" id="3.1.21.4" evidence="1"/>
<dbReference type="Proteomes" id="UP000002145">
    <property type="component" value="Chromosome"/>
</dbReference>
<dbReference type="PIRSF" id="PIRSF016080">
    <property type="entry name" value="Restrict_endonuc_II_DpmII"/>
    <property type="match status" value="1"/>
</dbReference>
<dbReference type="Pfam" id="PF04556">
    <property type="entry name" value="DpnII"/>
    <property type="match status" value="1"/>
</dbReference>
<gene>
    <name evidence="3" type="ordered locus">Cthe_1512</name>
</gene>
<dbReference type="GO" id="GO:0009307">
    <property type="term" value="P:DNA restriction-modification system"/>
    <property type="evidence" value="ECO:0007669"/>
    <property type="project" value="UniProtKB-UniRule"/>
</dbReference>
<dbReference type="InterPro" id="IPR007637">
    <property type="entry name" value="Restrct_endonuc_II_DpnII-like"/>
</dbReference>
<dbReference type="GO" id="GO:0009036">
    <property type="term" value="F:type II site-specific deoxyribonuclease activity"/>
    <property type="evidence" value="ECO:0007669"/>
    <property type="project" value="UniProtKB-UniRule"/>
</dbReference>
<feature type="domain" description="Restriction endonuclease type II DpnII-like" evidence="2">
    <location>
        <begin position="20"/>
        <end position="303"/>
    </location>
</feature>
<keyword evidence="1" id="KW-0680">Restriction system</keyword>
<dbReference type="AlphaFoldDB" id="A3DFL1"/>
<proteinExistence type="inferred from homology"/>
<dbReference type="OrthoDB" id="9771872at2"/>
<comment type="similarity">
    <text evidence="1">Belongs to the DpnII type II restriction endonuclease family.</text>
</comment>
<keyword evidence="4" id="KW-1185">Reference proteome</keyword>
<evidence type="ECO:0000313" key="3">
    <source>
        <dbReference type="EMBL" id="ABN52740.1"/>
    </source>
</evidence>
<dbReference type="REBASE" id="14743">
    <property type="entry name" value="CthORF1513P"/>
</dbReference>
<dbReference type="RefSeq" id="WP_004463892.1">
    <property type="nucleotide sequence ID" value="NC_009012.1"/>
</dbReference>
<name>A3DFL1_ACET2</name>
<dbReference type="STRING" id="203119.Cthe_1512"/>
<evidence type="ECO:0000313" key="4">
    <source>
        <dbReference type="Proteomes" id="UP000002145"/>
    </source>
</evidence>
<keyword evidence="1" id="KW-0255">Endonuclease</keyword>
<protein>
    <recommendedName>
        <fullName evidence="1">Type-2 restriction enzyme</fullName>
        <ecNumber evidence="1">3.1.21.4</ecNumber>
    </recommendedName>
</protein>